<comment type="caution">
    <text evidence="1">The sequence shown here is derived from an EMBL/GenBank/DDBJ whole genome shotgun (WGS) entry which is preliminary data.</text>
</comment>
<dbReference type="EMBL" id="LUHQ01000001">
    <property type="protein sequence ID" value="OAP15185.1"/>
    <property type="molecule type" value="Genomic_DNA"/>
</dbReference>
<protein>
    <submittedName>
        <fullName evidence="1">Uncharacterized protein</fullName>
    </submittedName>
</protein>
<organism evidence="1 2">
    <name type="scientific">Arabidopsis thaliana</name>
    <name type="common">Mouse-ear cress</name>
    <dbReference type="NCBI Taxonomy" id="3702"/>
    <lineage>
        <taxon>Eukaryota</taxon>
        <taxon>Viridiplantae</taxon>
        <taxon>Streptophyta</taxon>
        <taxon>Embryophyta</taxon>
        <taxon>Tracheophyta</taxon>
        <taxon>Spermatophyta</taxon>
        <taxon>Magnoliopsida</taxon>
        <taxon>eudicotyledons</taxon>
        <taxon>Gunneridae</taxon>
        <taxon>Pentapetalae</taxon>
        <taxon>rosids</taxon>
        <taxon>malvids</taxon>
        <taxon>Brassicales</taxon>
        <taxon>Brassicaceae</taxon>
        <taxon>Camelineae</taxon>
        <taxon>Arabidopsis</taxon>
    </lineage>
</organism>
<gene>
    <name evidence="1" type="ordered locus">AXX17_At1g31500</name>
</gene>
<evidence type="ECO:0000313" key="1">
    <source>
        <dbReference type="EMBL" id="OAP15185.1"/>
    </source>
</evidence>
<reference evidence="2" key="1">
    <citation type="journal article" date="2016" name="Proc. Natl. Acad. Sci. U.S.A.">
        <title>Chromosome-level assembly of Arabidopsis thaliana Ler reveals the extent of translocation and inversion polymorphisms.</title>
        <authorList>
            <person name="Zapata L."/>
            <person name="Ding J."/>
            <person name="Willing E.M."/>
            <person name="Hartwig B."/>
            <person name="Bezdan D."/>
            <person name="Jiao W.B."/>
            <person name="Patel V."/>
            <person name="Velikkakam James G."/>
            <person name="Koornneef M."/>
            <person name="Ossowski S."/>
            <person name="Schneeberger K."/>
        </authorList>
    </citation>
    <scope>NUCLEOTIDE SEQUENCE [LARGE SCALE GENOMIC DNA]</scope>
    <source>
        <strain evidence="2">cv. Landsberg erecta</strain>
    </source>
</reference>
<dbReference type="AlphaFoldDB" id="A0A178WCH9"/>
<name>A0A178WCH9_ARATH</name>
<accession>A0A178WCH9</accession>
<dbReference type="Proteomes" id="UP000078284">
    <property type="component" value="Chromosome 1"/>
</dbReference>
<evidence type="ECO:0000313" key="2">
    <source>
        <dbReference type="Proteomes" id="UP000078284"/>
    </source>
</evidence>
<sequence>MIAKKTLSKVLELTVKLLRPIAELGFTLISSITLEMKMKMAMEIKVNMKIDMQMEMAMEMKWL</sequence>
<proteinExistence type="predicted"/>